<reference evidence="5 6" key="1">
    <citation type="submission" date="2017-01" db="EMBL/GenBank/DDBJ databases">
        <authorList>
            <person name="Mah S.A."/>
            <person name="Swanson W.J."/>
            <person name="Moy G.W."/>
            <person name="Vacquier V.D."/>
        </authorList>
    </citation>
    <scope>NUCLEOTIDE SEQUENCE [LARGE SCALE GENOMIC DNA]</scope>
    <source>
        <strain evidence="5 6">DSM 21219</strain>
    </source>
</reference>
<dbReference type="GO" id="GO:0015562">
    <property type="term" value="F:efflux transmembrane transporter activity"/>
    <property type="evidence" value="ECO:0007669"/>
    <property type="project" value="TreeGrafter"/>
</dbReference>
<dbReference type="Proteomes" id="UP000192455">
    <property type="component" value="Unassembled WGS sequence"/>
</dbReference>
<evidence type="ECO:0000256" key="1">
    <source>
        <dbReference type="ARBA" id="ARBA00009477"/>
    </source>
</evidence>
<protein>
    <submittedName>
        <fullName evidence="5">RND family efflux transporter, MFP subunit</fullName>
    </submittedName>
</protein>
<feature type="chain" id="PRO_5013272303" evidence="3">
    <location>
        <begin position="24"/>
        <end position="327"/>
    </location>
</feature>
<dbReference type="NCBIfam" id="TIGR01730">
    <property type="entry name" value="RND_mfp"/>
    <property type="match status" value="1"/>
</dbReference>
<dbReference type="PANTHER" id="PTHR30469">
    <property type="entry name" value="MULTIDRUG RESISTANCE PROTEIN MDTA"/>
    <property type="match status" value="1"/>
</dbReference>
<evidence type="ECO:0000313" key="6">
    <source>
        <dbReference type="Proteomes" id="UP000192455"/>
    </source>
</evidence>
<keyword evidence="2" id="KW-0175">Coiled coil</keyword>
<keyword evidence="3" id="KW-0732">Signal</keyword>
<dbReference type="InterPro" id="IPR058625">
    <property type="entry name" value="MdtA-like_BSH"/>
</dbReference>
<gene>
    <name evidence="5" type="ORF">SAMN05421849_1909</name>
</gene>
<feature type="signal peptide" evidence="3">
    <location>
        <begin position="1"/>
        <end position="23"/>
    </location>
</feature>
<dbReference type="AlphaFoldDB" id="A0A1R3WZ34"/>
<dbReference type="Pfam" id="PF25917">
    <property type="entry name" value="BSH_RND"/>
    <property type="match status" value="1"/>
</dbReference>
<dbReference type="RefSeq" id="WP_076649638.1">
    <property type="nucleotide sequence ID" value="NZ_FTPS01000001.1"/>
</dbReference>
<evidence type="ECO:0000256" key="2">
    <source>
        <dbReference type="SAM" id="Coils"/>
    </source>
</evidence>
<dbReference type="OrthoDB" id="7914255at2"/>
<dbReference type="STRING" id="515897.SAMN05421849_1909"/>
<organism evidence="5 6">
    <name type="scientific">Pontibaca methylaminivorans</name>
    <dbReference type="NCBI Taxonomy" id="515897"/>
    <lineage>
        <taxon>Bacteria</taxon>
        <taxon>Pseudomonadati</taxon>
        <taxon>Pseudomonadota</taxon>
        <taxon>Alphaproteobacteria</taxon>
        <taxon>Rhodobacterales</taxon>
        <taxon>Roseobacteraceae</taxon>
        <taxon>Pontibaca</taxon>
    </lineage>
</organism>
<accession>A0A1R3WZ34</accession>
<feature type="coiled-coil region" evidence="2">
    <location>
        <begin position="89"/>
        <end position="147"/>
    </location>
</feature>
<dbReference type="Gene3D" id="2.40.50.100">
    <property type="match status" value="1"/>
</dbReference>
<dbReference type="Gene3D" id="1.10.287.470">
    <property type="entry name" value="Helix hairpin bin"/>
    <property type="match status" value="1"/>
</dbReference>
<feature type="domain" description="Multidrug resistance protein MdtA-like barrel-sandwich hybrid" evidence="4">
    <location>
        <begin position="48"/>
        <end position="187"/>
    </location>
</feature>
<name>A0A1R3WZ34_9RHOB</name>
<keyword evidence="6" id="KW-1185">Reference proteome</keyword>
<evidence type="ECO:0000256" key="3">
    <source>
        <dbReference type="SAM" id="SignalP"/>
    </source>
</evidence>
<comment type="similarity">
    <text evidence="1">Belongs to the membrane fusion protein (MFP) (TC 8.A.1) family.</text>
</comment>
<dbReference type="EMBL" id="FTPS01000001">
    <property type="protein sequence ID" value="SIT83450.1"/>
    <property type="molecule type" value="Genomic_DNA"/>
</dbReference>
<sequence>MRVPGLAPAVFVLAVVAAPPVSAEQMIELVPRTLLEWKPVYGRVEARNTVPARARIGGTIVELGVTEGDRVRTGDRIALVRDDKIAFQISAMDAQLRALEAELIRARAELERGRSLVERGVSTAQRLEQLETDVEVTANRIAAVQAERSVLVQQAEEGAVLAPADGRVLAVPVTSEAVIMAGEPVATIAGGGVFLRLAIPERHAADLREGAELQITSNGAVMPGRLVRLYPQIENGRVIADVEAEGMNSDFIDARVLVRVPVGSREGLVVPQAAVQNRAGLDFVRIRESGRREVDRAVIPGEAMVLDGTEMVEILTGLHAGDMVLVP</sequence>
<dbReference type="Gene3D" id="2.40.420.20">
    <property type="match status" value="1"/>
</dbReference>
<evidence type="ECO:0000313" key="5">
    <source>
        <dbReference type="EMBL" id="SIT83450.1"/>
    </source>
</evidence>
<dbReference type="InterPro" id="IPR006143">
    <property type="entry name" value="RND_pump_MFP"/>
</dbReference>
<proteinExistence type="inferred from homology"/>
<evidence type="ECO:0000259" key="4">
    <source>
        <dbReference type="Pfam" id="PF25917"/>
    </source>
</evidence>
<dbReference type="PANTHER" id="PTHR30469:SF15">
    <property type="entry name" value="HLYD FAMILY OF SECRETION PROTEINS"/>
    <property type="match status" value="1"/>
</dbReference>
<dbReference type="GO" id="GO:1990281">
    <property type="term" value="C:efflux pump complex"/>
    <property type="evidence" value="ECO:0007669"/>
    <property type="project" value="TreeGrafter"/>
</dbReference>
<dbReference type="SUPFAM" id="SSF111369">
    <property type="entry name" value="HlyD-like secretion proteins"/>
    <property type="match status" value="1"/>
</dbReference>